<dbReference type="CDD" id="cd02142">
    <property type="entry name" value="McbC_SagB-like_oxidoreductase"/>
    <property type="match status" value="1"/>
</dbReference>
<feature type="compositionally biased region" description="Gly residues" evidence="1">
    <location>
        <begin position="308"/>
        <end position="321"/>
    </location>
</feature>
<dbReference type="AlphaFoldDB" id="A0AAE4CY13"/>
<sequence>MKPDTGAGLLHLLTSYRTDREWDVPADDPRVRHDLVPNDPDTFPPPVKAYPPGLPTTVLPRDLPVPEVAATAVLSGHAGPAVPLDAAGLGRILFLGAGVVRTTERNGRSWLFRASGSAGARFPLEVYAVTTGVAGVPDGVHWYDPVAHALVQVGPAAGGATTLVVTGVPWRTGWRYAERGFRHLYWDAGTLLSQLEAAAVSAGRAPRLVTRFPDARVRDLVGADGVHEFPLALLTVDGAAPVTEPAGPAVRGDLPEVEFPLVTAAQRAGDSDSLGTAWPLAAPITPATRPVTPDRRPTAPGHVTGRSPGQGSGTAAGGGADPGRETLDDVVRRRGSQRRMDRSRTVPAEALEWPLAAALRGIDVPHWVAVHGVDGVPPGVYRWPDLDTPVRAGDLRDELTRICLDQALGGDAAYVVIAAIDGAALDDRGYREAQLAAGIVEGRLHLAAYALGATASGMTFLDSEVPGLLGADDTLVTLLFTCVGVAEYRSRPGGAPGAPVAIRSVVPRMGTVS</sequence>
<dbReference type="Proteomes" id="UP001183629">
    <property type="component" value="Unassembled WGS sequence"/>
</dbReference>
<keyword evidence="3" id="KW-1185">Reference proteome</keyword>
<dbReference type="InterPro" id="IPR052544">
    <property type="entry name" value="Bacteriocin_Proc_Enz"/>
</dbReference>
<feature type="region of interest" description="Disordered" evidence="1">
    <location>
        <begin position="268"/>
        <end position="345"/>
    </location>
</feature>
<gene>
    <name evidence="2" type="ORF">J2S44_007428</name>
</gene>
<comment type="caution">
    <text evidence="2">The sequence shown here is derived from an EMBL/GenBank/DDBJ whole genome shotgun (WGS) entry which is preliminary data.</text>
</comment>
<name>A0AAE4CY13_9ACTN</name>
<organism evidence="2 3">
    <name type="scientific">Catenuloplanes niger</name>
    <dbReference type="NCBI Taxonomy" id="587534"/>
    <lineage>
        <taxon>Bacteria</taxon>
        <taxon>Bacillati</taxon>
        <taxon>Actinomycetota</taxon>
        <taxon>Actinomycetes</taxon>
        <taxon>Micromonosporales</taxon>
        <taxon>Micromonosporaceae</taxon>
        <taxon>Catenuloplanes</taxon>
    </lineage>
</organism>
<proteinExistence type="predicted"/>
<dbReference type="GO" id="GO:0016491">
    <property type="term" value="F:oxidoreductase activity"/>
    <property type="evidence" value="ECO:0007669"/>
    <property type="project" value="InterPro"/>
</dbReference>
<dbReference type="EMBL" id="JAVDYC010000001">
    <property type="protein sequence ID" value="MDR7327178.1"/>
    <property type="molecule type" value="Genomic_DNA"/>
</dbReference>
<evidence type="ECO:0000313" key="3">
    <source>
        <dbReference type="Proteomes" id="UP001183629"/>
    </source>
</evidence>
<evidence type="ECO:0000256" key="1">
    <source>
        <dbReference type="SAM" id="MobiDB-lite"/>
    </source>
</evidence>
<protein>
    <submittedName>
        <fullName evidence="2">SagB-type dehydrogenase family enzyme</fullName>
    </submittedName>
</protein>
<accession>A0AAE4CY13</accession>
<dbReference type="PANTHER" id="PTHR43745:SF2">
    <property type="entry name" value="NITROREDUCTASE MJ1384-RELATED"/>
    <property type="match status" value="1"/>
</dbReference>
<feature type="compositionally biased region" description="Basic and acidic residues" evidence="1">
    <location>
        <begin position="322"/>
        <end position="344"/>
    </location>
</feature>
<dbReference type="PANTHER" id="PTHR43745">
    <property type="entry name" value="NITROREDUCTASE MJ1384-RELATED"/>
    <property type="match status" value="1"/>
</dbReference>
<dbReference type="RefSeq" id="WP_310424185.1">
    <property type="nucleotide sequence ID" value="NZ_JAVDYC010000001.1"/>
</dbReference>
<dbReference type="Gene3D" id="3.40.109.10">
    <property type="entry name" value="NADH Oxidase"/>
    <property type="match status" value="2"/>
</dbReference>
<evidence type="ECO:0000313" key="2">
    <source>
        <dbReference type="EMBL" id="MDR7327178.1"/>
    </source>
</evidence>
<dbReference type="InterPro" id="IPR000415">
    <property type="entry name" value="Nitroreductase-like"/>
</dbReference>
<dbReference type="SUPFAM" id="SSF55469">
    <property type="entry name" value="FMN-dependent nitroreductase-like"/>
    <property type="match status" value="2"/>
</dbReference>
<reference evidence="2 3" key="1">
    <citation type="submission" date="2023-07" db="EMBL/GenBank/DDBJ databases">
        <title>Sequencing the genomes of 1000 actinobacteria strains.</title>
        <authorList>
            <person name="Klenk H.-P."/>
        </authorList>
    </citation>
    <scope>NUCLEOTIDE SEQUENCE [LARGE SCALE GENOMIC DNA]</scope>
    <source>
        <strain evidence="2 3">DSM 44711</strain>
    </source>
</reference>